<evidence type="ECO:0000256" key="4">
    <source>
        <dbReference type="ARBA" id="ARBA00022692"/>
    </source>
</evidence>
<dbReference type="InterPro" id="IPR035906">
    <property type="entry name" value="MetI-like_sf"/>
</dbReference>
<dbReference type="PANTHER" id="PTHR43163">
    <property type="entry name" value="DIPEPTIDE TRANSPORT SYSTEM PERMEASE PROTEIN DPPB-RELATED"/>
    <property type="match status" value="1"/>
</dbReference>
<evidence type="ECO:0000256" key="7">
    <source>
        <dbReference type="RuleBase" id="RU363032"/>
    </source>
</evidence>
<dbReference type="InterPro" id="IPR045621">
    <property type="entry name" value="BPD_transp_1_N"/>
</dbReference>
<dbReference type="EMBL" id="BMDZ01000031">
    <property type="protein sequence ID" value="GGB44631.1"/>
    <property type="molecule type" value="Genomic_DNA"/>
</dbReference>
<proteinExistence type="inferred from homology"/>
<organism evidence="9 10">
    <name type="scientific">Tistrella bauzanensis</name>
    <dbReference type="NCBI Taxonomy" id="657419"/>
    <lineage>
        <taxon>Bacteria</taxon>
        <taxon>Pseudomonadati</taxon>
        <taxon>Pseudomonadota</taxon>
        <taxon>Alphaproteobacteria</taxon>
        <taxon>Geminicoccales</taxon>
        <taxon>Geminicoccaceae</taxon>
        <taxon>Tistrella</taxon>
    </lineage>
</organism>
<dbReference type="Proteomes" id="UP000603352">
    <property type="component" value="Unassembled WGS sequence"/>
</dbReference>
<dbReference type="Pfam" id="PF00528">
    <property type="entry name" value="BPD_transp_1"/>
    <property type="match status" value="1"/>
</dbReference>
<dbReference type="InterPro" id="IPR000515">
    <property type="entry name" value="MetI-like"/>
</dbReference>
<feature type="transmembrane region" description="Helical" evidence="7">
    <location>
        <begin position="293"/>
        <end position="314"/>
    </location>
</feature>
<feature type="transmembrane region" description="Helical" evidence="7">
    <location>
        <begin position="183"/>
        <end position="204"/>
    </location>
</feature>
<feature type="transmembrane region" description="Helical" evidence="7">
    <location>
        <begin position="101"/>
        <end position="123"/>
    </location>
</feature>
<dbReference type="SUPFAM" id="SSF161098">
    <property type="entry name" value="MetI-like"/>
    <property type="match status" value="1"/>
</dbReference>
<feature type="domain" description="ABC transmembrane type-1" evidence="8">
    <location>
        <begin position="99"/>
        <end position="314"/>
    </location>
</feature>
<evidence type="ECO:0000259" key="8">
    <source>
        <dbReference type="PROSITE" id="PS50928"/>
    </source>
</evidence>
<accession>A0ABQ1IJM6</accession>
<evidence type="ECO:0000256" key="2">
    <source>
        <dbReference type="ARBA" id="ARBA00022448"/>
    </source>
</evidence>
<keyword evidence="5 7" id="KW-1133">Transmembrane helix</keyword>
<feature type="transmembrane region" description="Helical" evidence="7">
    <location>
        <begin position="245"/>
        <end position="273"/>
    </location>
</feature>
<dbReference type="PROSITE" id="PS50928">
    <property type="entry name" value="ABC_TM1"/>
    <property type="match status" value="1"/>
</dbReference>
<evidence type="ECO:0000256" key="6">
    <source>
        <dbReference type="ARBA" id="ARBA00023136"/>
    </source>
</evidence>
<sequence>MTIAFGLLRRILNACLLLAIVVTLNFTLIHAAPGDPAEVIAGEMGGATAEILAEIRARYGLDQPFTVQLGAYFGRIIQGDFGYSFYFNEPVLSLILQRLPATLLLVSAALGLSVIVGVVMGVISARRPRHIFSHIVTAISLAGYSAPVFWTGLMLLLLFASLWPIFPTSGMSRVAASYGPFGYVLDVAHHLILPAATLAIVYVAQYSRLSRTAMIDALDADYVRTARAKGLGEGRVVFKHALRNALIPVVTVVGLQFGQLFAGAVLVETVYAWPGMGRLVYESILRRDYPTLLGVLFFSAVLVMAVNILTDLVYRLIDPRIRTGG</sequence>
<keyword evidence="10" id="KW-1185">Reference proteome</keyword>
<dbReference type="Pfam" id="PF19300">
    <property type="entry name" value="BPD_transp_1_N"/>
    <property type="match status" value="1"/>
</dbReference>
<feature type="transmembrane region" description="Helical" evidence="7">
    <location>
        <begin position="135"/>
        <end position="163"/>
    </location>
</feature>
<evidence type="ECO:0000256" key="1">
    <source>
        <dbReference type="ARBA" id="ARBA00004651"/>
    </source>
</evidence>
<protein>
    <submittedName>
        <fullName evidence="9">Transporter</fullName>
    </submittedName>
</protein>
<evidence type="ECO:0000313" key="9">
    <source>
        <dbReference type="EMBL" id="GGB44631.1"/>
    </source>
</evidence>
<comment type="caution">
    <text evidence="9">The sequence shown here is derived from an EMBL/GenBank/DDBJ whole genome shotgun (WGS) entry which is preliminary data.</text>
</comment>
<dbReference type="PANTHER" id="PTHR43163:SF9">
    <property type="entry name" value="ABC TRANSPORTER PERMEASE PROTEIN"/>
    <property type="match status" value="1"/>
</dbReference>
<keyword evidence="6 7" id="KW-0472">Membrane</keyword>
<dbReference type="Gene3D" id="1.10.3720.10">
    <property type="entry name" value="MetI-like"/>
    <property type="match status" value="1"/>
</dbReference>
<dbReference type="RefSeq" id="WP_188578765.1">
    <property type="nucleotide sequence ID" value="NZ_BMDZ01000031.1"/>
</dbReference>
<keyword evidence="2 7" id="KW-0813">Transport</keyword>
<evidence type="ECO:0000313" key="10">
    <source>
        <dbReference type="Proteomes" id="UP000603352"/>
    </source>
</evidence>
<comment type="subcellular location">
    <subcellularLocation>
        <location evidence="1 7">Cell membrane</location>
        <topology evidence="1 7">Multi-pass membrane protein</topology>
    </subcellularLocation>
</comment>
<name>A0ABQ1IJM6_9PROT</name>
<reference evidence="10" key="1">
    <citation type="journal article" date="2019" name="Int. J. Syst. Evol. Microbiol.">
        <title>The Global Catalogue of Microorganisms (GCM) 10K type strain sequencing project: providing services to taxonomists for standard genome sequencing and annotation.</title>
        <authorList>
            <consortium name="The Broad Institute Genomics Platform"/>
            <consortium name="The Broad Institute Genome Sequencing Center for Infectious Disease"/>
            <person name="Wu L."/>
            <person name="Ma J."/>
        </authorList>
    </citation>
    <scope>NUCLEOTIDE SEQUENCE [LARGE SCALE GENOMIC DNA]</scope>
    <source>
        <strain evidence="10">CGMCC 1.10188</strain>
    </source>
</reference>
<comment type="similarity">
    <text evidence="7">Belongs to the binding-protein-dependent transport system permease family.</text>
</comment>
<evidence type="ECO:0000256" key="5">
    <source>
        <dbReference type="ARBA" id="ARBA00022989"/>
    </source>
</evidence>
<keyword evidence="4 7" id="KW-0812">Transmembrane</keyword>
<dbReference type="CDD" id="cd06261">
    <property type="entry name" value="TM_PBP2"/>
    <property type="match status" value="1"/>
</dbReference>
<keyword evidence="3" id="KW-1003">Cell membrane</keyword>
<evidence type="ECO:0000256" key="3">
    <source>
        <dbReference type="ARBA" id="ARBA00022475"/>
    </source>
</evidence>
<gene>
    <name evidence="9" type="ORF">GCM10011505_27400</name>
</gene>